<keyword evidence="10" id="KW-1133">Transmembrane helix</keyword>
<keyword evidence="3" id="KW-1003">Cell membrane</keyword>
<evidence type="ECO:0000259" key="16">
    <source>
        <dbReference type="Pfam" id="PF12810"/>
    </source>
</evidence>
<keyword evidence="14" id="KW-0675">Receptor</keyword>
<dbReference type="KEGG" id="tva:4764577"/>
<dbReference type="VEuPathDB" id="TrichDB:TVAG_211500"/>
<dbReference type="GO" id="GO:0005886">
    <property type="term" value="C:plasma membrane"/>
    <property type="evidence" value="ECO:0007669"/>
    <property type="project" value="UniProtKB-SubCell"/>
</dbReference>
<evidence type="ECO:0000313" key="18">
    <source>
        <dbReference type="Proteomes" id="UP000001542"/>
    </source>
</evidence>
<dbReference type="VEuPathDB" id="TrichDB:TVAGG3_1014040"/>
<sequence>MIHYELSRKFGDPNVTKFHNQYVFGYPCPDSQYECSPYTVSFDPGRYLFEAWGAKGGYWSWTDGPSFPGLGGYTSGVLTIRSPLTLYLYVGSTNYFNSIFYYRNTNYGFMFGGASSDVRLYANESFDWSNPLSLRSRIMVSGGGGGAEWSKSIGGNGGGIQGGTGYTNCLVDGQNSCPELISGGGSQTSGGTASPSKGLISGFRGMFGISPLKYSSSDFGSVGGNGYYSGASTDHAGAAGGGSSFISGYEGCIALKGPTDETPSPSNSPIHYSKYFFTNPIMIQDNQTMPLN</sequence>
<keyword evidence="15" id="KW-0325">Glycoprotein</keyword>
<evidence type="ECO:0000256" key="3">
    <source>
        <dbReference type="ARBA" id="ARBA00022475"/>
    </source>
</evidence>
<reference evidence="17" key="1">
    <citation type="submission" date="2006-10" db="EMBL/GenBank/DDBJ databases">
        <authorList>
            <person name="Amadeo P."/>
            <person name="Zhao Q."/>
            <person name="Wortman J."/>
            <person name="Fraser-Liggett C."/>
            <person name="Carlton J."/>
        </authorList>
    </citation>
    <scope>NUCLEOTIDE SEQUENCE</scope>
    <source>
        <strain evidence="17">G3</strain>
    </source>
</reference>
<comment type="subcellular location">
    <subcellularLocation>
        <location evidence="1">Cell membrane</location>
        <topology evidence="1">Single-pass type I membrane protein</topology>
    </subcellularLocation>
</comment>
<dbReference type="InterPro" id="IPR055163">
    <property type="entry name" value="ALK/LTK-like_GRD"/>
</dbReference>
<dbReference type="AlphaFoldDB" id="A2EKZ0"/>
<dbReference type="Pfam" id="PF12810">
    <property type="entry name" value="ALK_LTK_GRD"/>
    <property type="match status" value="1"/>
</dbReference>
<accession>A2EKZ0</accession>
<organism evidence="17 18">
    <name type="scientific">Trichomonas vaginalis (strain ATCC PRA-98 / G3)</name>
    <dbReference type="NCBI Taxonomy" id="412133"/>
    <lineage>
        <taxon>Eukaryota</taxon>
        <taxon>Metamonada</taxon>
        <taxon>Parabasalia</taxon>
        <taxon>Trichomonadida</taxon>
        <taxon>Trichomonadidae</taxon>
        <taxon>Trichomonas</taxon>
    </lineage>
</organism>
<keyword evidence="18" id="KW-1185">Reference proteome</keyword>
<evidence type="ECO:0000256" key="7">
    <source>
        <dbReference type="ARBA" id="ARBA00022741"/>
    </source>
</evidence>
<dbReference type="Proteomes" id="UP000001542">
    <property type="component" value="Unassembled WGS sequence"/>
</dbReference>
<evidence type="ECO:0000256" key="4">
    <source>
        <dbReference type="ARBA" id="ARBA00022679"/>
    </source>
</evidence>
<evidence type="ECO:0000256" key="12">
    <source>
        <dbReference type="ARBA" id="ARBA00023137"/>
    </source>
</evidence>
<reference evidence="17" key="2">
    <citation type="journal article" date="2007" name="Science">
        <title>Draft genome sequence of the sexually transmitted pathogen Trichomonas vaginalis.</title>
        <authorList>
            <person name="Carlton J.M."/>
            <person name="Hirt R.P."/>
            <person name="Silva J.C."/>
            <person name="Delcher A.L."/>
            <person name="Schatz M."/>
            <person name="Zhao Q."/>
            <person name="Wortman J.R."/>
            <person name="Bidwell S.L."/>
            <person name="Alsmark U.C.M."/>
            <person name="Besteiro S."/>
            <person name="Sicheritz-Ponten T."/>
            <person name="Noel C.J."/>
            <person name="Dacks J.B."/>
            <person name="Foster P.G."/>
            <person name="Simillion C."/>
            <person name="Van de Peer Y."/>
            <person name="Miranda-Saavedra D."/>
            <person name="Barton G.J."/>
            <person name="Westrop G.D."/>
            <person name="Mueller S."/>
            <person name="Dessi D."/>
            <person name="Fiori P.L."/>
            <person name="Ren Q."/>
            <person name="Paulsen I."/>
            <person name="Zhang H."/>
            <person name="Bastida-Corcuera F.D."/>
            <person name="Simoes-Barbosa A."/>
            <person name="Brown M.T."/>
            <person name="Hayes R.D."/>
            <person name="Mukherjee M."/>
            <person name="Okumura C.Y."/>
            <person name="Schneider R."/>
            <person name="Smith A.J."/>
            <person name="Vanacova S."/>
            <person name="Villalvazo M."/>
            <person name="Haas B.J."/>
            <person name="Pertea M."/>
            <person name="Feldblyum T.V."/>
            <person name="Utterback T.R."/>
            <person name="Shu C.L."/>
            <person name="Osoegawa K."/>
            <person name="de Jong P.J."/>
            <person name="Hrdy I."/>
            <person name="Horvathova L."/>
            <person name="Zubacova Z."/>
            <person name="Dolezal P."/>
            <person name="Malik S.B."/>
            <person name="Logsdon J.M. Jr."/>
            <person name="Henze K."/>
            <person name="Gupta A."/>
            <person name="Wang C.C."/>
            <person name="Dunne R.L."/>
            <person name="Upcroft J.A."/>
            <person name="Upcroft P."/>
            <person name="White O."/>
            <person name="Salzberg S.L."/>
            <person name="Tang P."/>
            <person name="Chiu C.-H."/>
            <person name="Lee Y.-S."/>
            <person name="Embley T.M."/>
            <person name="Coombs G.H."/>
            <person name="Mottram J.C."/>
            <person name="Tachezy J."/>
            <person name="Fraser-Liggett C.M."/>
            <person name="Johnson P.J."/>
        </authorList>
    </citation>
    <scope>NUCLEOTIDE SEQUENCE [LARGE SCALE GENOMIC DNA]</scope>
    <source>
        <strain evidence="17">G3</strain>
    </source>
</reference>
<evidence type="ECO:0000256" key="5">
    <source>
        <dbReference type="ARBA" id="ARBA00022692"/>
    </source>
</evidence>
<evidence type="ECO:0000256" key="14">
    <source>
        <dbReference type="ARBA" id="ARBA00023170"/>
    </source>
</evidence>
<dbReference type="EMBL" id="DS113417">
    <property type="protein sequence ID" value="EAY06698.1"/>
    <property type="molecule type" value="Genomic_DNA"/>
</dbReference>
<dbReference type="InParanoid" id="A2EKZ0"/>
<keyword evidence="8" id="KW-0418">Kinase</keyword>
<keyword evidence="7" id="KW-0547">Nucleotide-binding</keyword>
<evidence type="ECO:0000256" key="11">
    <source>
        <dbReference type="ARBA" id="ARBA00023136"/>
    </source>
</evidence>
<dbReference type="GO" id="GO:0004714">
    <property type="term" value="F:transmembrane receptor protein tyrosine kinase activity"/>
    <property type="evidence" value="ECO:0007669"/>
    <property type="project" value="UniProtKB-EC"/>
</dbReference>
<dbReference type="SMR" id="A2EKZ0"/>
<dbReference type="GO" id="GO:0005524">
    <property type="term" value="F:ATP binding"/>
    <property type="evidence" value="ECO:0007669"/>
    <property type="project" value="UniProtKB-KW"/>
</dbReference>
<keyword evidence="5" id="KW-0812">Transmembrane</keyword>
<keyword evidence="4" id="KW-0808">Transferase</keyword>
<proteinExistence type="predicted"/>
<keyword evidence="9" id="KW-0067">ATP-binding</keyword>
<evidence type="ECO:0000256" key="1">
    <source>
        <dbReference type="ARBA" id="ARBA00004251"/>
    </source>
</evidence>
<keyword evidence="12" id="KW-0829">Tyrosine-protein kinase</keyword>
<evidence type="ECO:0000256" key="9">
    <source>
        <dbReference type="ARBA" id="ARBA00022840"/>
    </source>
</evidence>
<dbReference type="RefSeq" id="XP_001318921.1">
    <property type="nucleotide sequence ID" value="XM_001318886.1"/>
</dbReference>
<dbReference type="EC" id="2.7.10.1" evidence="2"/>
<keyword evidence="6" id="KW-0732">Signal</keyword>
<evidence type="ECO:0000256" key="15">
    <source>
        <dbReference type="ARBA" id="ARBA00023180"/>
    </source>
</evidence>
<keyword evidence="13" id="KW-1015">Disulfide bond</keyword>
<name>A2EKZ0_TRIV3</name>
<feature type="domain" description="ALK/LTK-like glycine-rich" evidence="16">
    <location>
        <begin position="38"/>
        <end position="291"/>
    </location>
</feature>
<evidence type="ECO:0000256" key="13">
    <source>
        <dbReference type="ARBA" id="ARBA00023157"/>
    </source>
</evidence>
<evidence type="ECO:0000313" key="17">
    <source>
        <dbReference type="EMBL" id="EAY06698.1"/>
    </source>
</evidence>
<evidence type="ECO:0000256" key="8">
    <source>
        <dbReference type="ARBA" id="ARBA00022777"/>
    </source>
</evidence>
<protein>
    <recommendedName>
        <fullName evidence="2">receptor protein-tyrosine kinase</fullName>
        <ecNumber evidence="2">2.7.10.1</ecNumber>
    </recommendedName>
</protein>
<gene>
    <name evidence="17" type="ORF">TVAG_211500</name>
</gene>
<evidence type="ECO:0000256" key="10">
    <source>
        <dbReference type="ARBA" id="ARBA00022989"/>
    </source>
</evidence>
<keyword evidence="11" id="KW-0472">Membrane</keyword>
<evidence type="ECO:0000256" key="2">
    <source>
        <dbReference type="ARBA" id="ARBA00011902"/>
    </source>
</evidence>
<evidence type="ECO:0000256" key="6">
    <source>
        <dbReference type="ARBA" id="ARBA00022729"/>
    </source>
</evidence>